<sequence length="167" mass="18444">MTFAGGFCIRKDFHAHMGLANGLCDHVANNCKILIDNHASIIGSILQEFAHIPVQNIIALTRLMGIHPSILYIDINHAVFQDAAGVHVPVRECVVDNRWIKGRHISMGVFSDGSYNVPIDIVFIPSNVLAGQWTIRPGFDVGPEIEDFQEQSFDKAIRAAPDWQADA</sequence>
<keyword evidence="1" id="KW-0560">Oxidoreductase</keyword>
<dbReference type="InterPro" id="IPR010945">
    <property type="entry name" value="Malate_DH_type2"/>
</dbReference>
<dbReference type="GO" id="GO:0006108">
    <property type="term" value="P:malate metabolic process"/>
    <property type="evidence" value="ECO:0007669"/>
    <property type="project" value="InterPro"/>
</dbReference>
<dbReference type="GeneID" id="115755883"/>
<name>A0A8B8QVU8_9MYRT</name>
<reference evidence="3" key="1">
    <citation type="submission" date="2025-08" db="UniProtKB">
        <authorList>
            <consortium name="RefSeq"/>
        </authorList>
    </citation>
    <scope>IDENTIFICATION</scope>
    <source>
        <tissue evidence="3">Leaf</tissue>
    </source>
</reference>
<dbReference type="KEGG" id="rarg:115755883"/>
<dbReference type="Proteomes" id="UP000827889">
    <property type="component" value="Chromosome 6"/>
</dbReference>
<dbReference type="RefSeq" id="XP_030551321.1">
    <property type="nucleotide sequence ID" value="XM_030695461.1"/>
</dbReference>
<evidence type="ECO:0000256" key="1">
    <source>
        <dbReference type="ARBA" id="ARBA00023002"/>
    </source>
</evidence>
<dbReference type="GO" id="GO:0016615">
    <property type="term" value="F:malate dehydrogenase activity"/>
    <property type="evidence" value="ECO:0007669"/>
    <property type="project" value="InterPro"/>
</dbReference>
<organism evidence="2 3">
    <name type="scientific">Rhodamnia argentea</name>
    <dbReference type="NCBI Taxonomy" id="178133"/>
    <lineage>
        <taxon>Eukaryota</taxon>
        <taxon>Viridiplantae</taxon>
        <taxon>Streptophyta</taxon>
        <taxon>Embryophyta</taxon>
        <taxon>Tracheophyta</taxon>
        <taxon>Spermatophyta</taxon>
        <taxon>Magnoliopsida</taxon>
        <taxon>eudicotyledons</taxon>
        <taxon>Gunneridae</taxon>
        <taxon>Pentapetalae</taxon>
        <taxon>rosids</taxon>
        <taxon>malvids</taxon>
        <taxon>Myrtales</taxon>
        <taxon>Myrtaceae</taxon>
        <taxon>Myrtoideae</taxon>
        <taxon>Myrteae</taxon>
        <taxon>Australasian group</taxon>
        <taxon>Rhodamnia</taxon>
    </lineage>
</organism>
<dbReference type="PANTHER" id="PTHR23382">
    <property type="entry name" value="MALATE DEHYDROGENASE"/>
    <property type="match status" value="1"/>
</dbReference>
<keyword evidence="2" id="KW-1185">Reference proteome</keyword>
<evidence type="ECO:0000313" key="2">
    <source>
        <dbReference type="Proteomes" id="UP000827889"/>
    </source>
</evidence>
<accession>A0A8B8QVU8</accession>
<proteinExistence type="predicted"/>
<dbReference type="AlphaFoldDB" id="A0A8B8QVU8"/>
<evidence type="ECO:0000313" key="3">
    <source>
        <dbReference type="RefSeq" id="XP_030551321.1"/>
    </source>
</evidence>
<gene>
    <name evidence="3" type="primary">LOC115755883</name>
</gene>
<protein>
    <submittedName>
        <fullName evidence="3">Uncharacterized protein LOC115755883</fullName>
    </submittedName>
</protein>